<dbReference type="EMBL" id="JACVVK020000014">
    <property type="protein sequence ID" value="KAK7504603.1"/>
    <property type="molecule type" value="Genomic_DNA"/>
</dbReference>
<evidence type="ECO:0000313" key="1">
    <source>
        <dbReference type="EMBL" id="KAK7504603.1"/>
    </source>
</evidence>
<proteinExistence type="predicted"/>
<organism evidence="1 2">
    <name type="scientific">Batillaria attramentaria</name>
    <dbReference type="NCBI Taxonomy" id="370345"/>
    <lineage>
        <taxon>Eukaryota</taxon>
        <taxon>Metazoa</taxon>
        <taxon>Spiralia</taxon>
        <taxon>Lophotrochozoa</taxon>
        <taxon>Mollusca</taxon>
        <taxon>Gastropoda</taxon>
        <taxon>Caenogastropoda</taxon>
        <taxon>Sorbeoconcha</taxon>
        <taxon>Cerithioidea</taxon>
        <taxon>Batillariidae</taxon>
        <taxon>Batillaria</taxon>
    </lineage>
</organism>
<gene>
    <name evidence="1" type="ORF">BaRGS_00004089</name>
</gene>
<protein>
    <submittedName>
        <fullName evidence="1">Uncharacterized protein</fullName>
    </submittedName>
</protein>
<sequence>MPSRKGEEGCPNKAAARSCAYVLNSVVEIACRPTFLEKENVTSDDKKNPEARVYQKSNVNRPGIWNFSTPFLPHRNPRSYFMFLFYDRK</sequence>
<accession>A0ABD0LZZ0</accession>
<dbReference type="AlphaFoldDB" id="A0ABD0LZZ0"/>
<evidence type="ECO:0000313" key="2">
    <source>
        <dbReference type="Proteomes" id="UP001519460"/>
    </source>
</evidence>
<keyword evidence="2" id="KW-1185">Reference proteome</keyword>
<dbReference type="Proteomes" id="UP001519460">
    <property type="component" value="Unassembled WGS sequence"/>
</dbReference>
<reference evidence="1 2" key="1">
    <citation type="journal article" date="2023" name="Sci. Data">
        <title>Genome assembly of the Korean intertidal mud-creeper Batillaria attramentaria.</title>
        <authorList>
            <person name="Patra A.K."/>
            <person name="Ho P.T."/>
            <person name="Jun S."/>
            <person name="Lee S.J."/>
            <person name="Kim Y."/>
            <person name="Won Y.J."/>
        </authorList>
    </citation>
    <scope>NUCLEOTIDE SEQUENCE [LARGE SCALE GENOMIC DNA]</scope>
    <source>
        <strain evidence="1">Wonlab-2016</strain>
    </source>
</reference>
<comment type="caution">
    <text evidence="1">The sequence shown here is derived from an EMBL/GenBank/DDBJ whole genome shotgun (WGS) entry which is preliminary data.</text>
</comment>
<name>A0ABD0LZZ0_9CAEN</name>